<gene>
    <name evidence="1" type="ORF">DU506_00415</name>
</gene>
<name>A0A368U9X2_9GAMM</name>
<dbReference type="Proteomes" id="UP000253204">
    <property type="component" value="Unassembled WGS sequence"/>
</dbReference>
<reference evidence="1 2" key="1">
    <citation type="submission" date="2018-07" db="EMBL/GenBank/DDBJ databases">
        <title>Halomonas rutogse sp. nov., isolated from Lake TangqianCo on Tibetan Plateau.</title>
        <authorList>
            <person name="Lu H."/>
            <person name="Xing P."/>
            <person name="Wu Q."/>
        </authorList>
    </citation>
    <scope>NUCLEOTIDE SEQUENCE [LARGE SCALE GENOMIC DNA]</scope>
    <source>
        <strain evidence="1 2">TQ8S</strain>
    </source>
</reference>
<organism evidence="1 2">
    <name type="scientific">Vreelandella rituensis</name>
    <dbReference type="NCBI Taxonomy" id="2282306"/>
    <lineage>
        <taxon>Bacteria</taxon>
        <taxon>Pseudomonadati</taxon>
        <taxon>Pseudomonadota</taxon>
        <taxon>Gammaproteobacteria</taxon>
        <taxon>Oceanospirillales</taxon>
        <taxon>Halomonadaceae</taxon>
        <taxon>Vreelandella</taxon>
    </lineage>
</organism>
<proteinExistence type="predicted"/>
<comment type="caution">
    <text evidence="1">The sequence shown here is derived from an EMBL/GenBank/DDBJ whole genome shotgun (WGS) entry which is preliminary data.</text>
</comment>
<dbReference type="AlphaFoldDB" id="A0A368U9X2"/>
<protein>
    <submittedName>
        <fullName evidence="1">Uncharacterized protein</fullName>
    </submittedName>
</protein>
<keyword evidence="2" id="KW-1185">Reference proteome</keyword>
<sequence>MTGGPDTTPTHAPNAGALARLDALWRELGDVPTREDQEGALVLDAGFQLFDPGTPVEDIWHWFEAQHAGFKVAEKLGCAE</sequence>
<dbReference type="OrthoDB" id="6630766at2"/>
<accession>A0A368U9X2</accession>
<dbReference type="EMBL" id="QPIJ01000001">
    <property type="protein sequence ID" value="RCV93920.1"/>
    <property type="molecule type" value="Genomic_DNA"/>
</dbReference>
<evidence type="ECO:0000313" key="2">
    <source>
        <dbReference type="Proteomes" id="UP000253204"/>
    </source>
</evidence>
<evidence type="ECO:0000313" key="1">
    <source>
        <dbReference type="EMBL" id="RCV93920.1"/>
    </source>
</evidence>